<organism evidence="3 4">
    <name type="scientific">Pisum sativum</name>
    <name type="common">Garden pea</name>
    <name type="synonym">Lathyrus oleraceus</name>
    <dbReference type="NCBI Taxonomy" id="3888"/>
    <lineage>
        <taxon>Eukaryota</taxon>
        <taxon>Viridiplantae</taxon>
        <taxon>Streptophyta</taxon>
        <taxon>Embryophyta</taxon>
        <taxon>Tracheophyta</taxon>
        <taxon>Spermatophyta</taxon>
        <taxon>Magnoliopsida</taxon>
        <taxon>eudicotyledons</taxon>
        <taxon>Gunneridae</taxon>
        <taxon>Pentapetalae</taxon>
        <taxon>rosids</taxon>
        <taxon>fabids</taxon>
        <taxon>Fabales</taxon>
        <taxon>Fabaceae</taxon>
        <taxon>Papilionoideae</taxon>
        <taxon>50 kb inversion clade</taxon>
        <taxon>NPAAA clade</taxon>
        <taxon>Hologalegina</taxon>
        <taxon>IRL clade</taxon>
        <taxon>Fabeae</taxon>
        <taxon>Lathyrus</taxon>
    </lineage>
</organism>
<accession>A0A9D5B0Z5</accession>
<dbReference type="PANTHER" id="PTHR34272:SF1">
    <property type="entry name" value="EXPRESSED PROTEIN"/>
    <property type="match status" value="1"/>
</dbReference>
<sequence>MMNHDDEASSSSLRPFNPPTFFHSDILYHGLPPPTTALSYQEQDMVNASSWLTLSPPPQPPPQPLPFENRPLTPSLSPPNATKVLETPPTIQPPFPWATLKPATVHTINHLLYHLNINTISGTLECKSCKFQQTDFRFDLHEKFEKVSNFIKENKSGMFERAPDAWMKPVLPNCESCRKKSTMHPLIGKEEEINWLFLFLGEMIGCCNLEHLKYFCKHANIHRTE</sequence>
<name>A0A9D5B0Z5_PEA</name>
<proteinExistence type="predicted"/>
<dbReference type="Gramene" id="Psat03G0173000-T1">
    <property type="protein sequence ID" value="KAI5426020.1"/>
    <property type="gene ID" value="KIW84_031730"/>
</dbReference>
<gene>
    <name evidence="3" type="ORF">KIW84_031730</name>
</gene>
<evidence type="ECO:0000313" key="4">
    <source>
        <dbReference type="Proteomes" id="UP001058974"/>
    </source>
</evidence>
<reference evidence="3 4" key="1">
    <citation type="journal article" date="2022" name="Nat. Genet.">
        <title>Improved pea reference genome and pan-genome highlight genomic features and evolutionary characteristics.</title>
        <authorList>
            <person name="Yang T."/>
            <person name="Liu R."/>
            <person name="Luo Y."/>
            <person name="Hu S."/>
            <person name="Wang D."/>
            <person name="Wang C."/>
            <person name="Pandey M.K."/>
            <person name="Ge S."/>
            <person name="Xu Q."/>
            <person name="Li N."/>
            <person name="Li G."/>
            <person name="Huang Y."/>
            <person name="Saxena R.K."/>
            <person name="Ji Y."/>
            <person name="Li M."/>
            <person name="Yan X."/>
            <person name="He Y."/>
            <person name="Liu Y."/>
            <person name="Wang X."/>
            <person name="Xiang C."/>
            <person name="Varshney R.K."/>
            <person name="Ding H."/>
            <person name="Gao S."/>
            <person name="Zong X."/>
        </authorList>
    </citation>
    <scope>NUCLEOTIDE SEQUENCE [LARGE SCALE GENOMIC DNA]</scope>
    <source>
        <strain evidence="3 4">cv. Zhongwan 6</strain>
    </source>
</reference>
<dbReference type="Pfam" id="PF23324">
    <property type="entry name" value="DUF7086"/>
    <property type="match status" value="1"/>
</dbReference>
<dbReference type="InterPro" id="IPR055513">
    <property type="entry name" value="DUF7086"/>
</dbReference>
<feature type="domain" description="DUF7086" evidence="2">
    <location>
        <begin position="112"/>
        <end position="224"/>
    </location>
</feature>
<evidence type="ECO:0000259" key="2">
    <source>
        <dbReference type="Pfam" id="PF23324"/>
    </source>
</evidence>
<keyword evidence="4" id="KW-1185">Reference proteome</keyword>
<evidence type="ECO:0000256" key="1">
    <source>
        <dbReference type="SAM" id="MobiDB-lite"/>
    </source>
</evidence>
<feature type="compositionally biased region" description="Pro residues" evidence="1">
    <location>
        <begin position="55"/>
        <end position="65"/>
    </location>
</feature>
<dbReference type="PANTHER" id="PTHR34272">
    <property type="entry name" value="EXPRESSED PROTEIN"/>
    <property type="match status" value="1"/>
</dbReference>
<feature type="region of interest" description="Disordered" evidence="1">
    <location>
        <begin position="50"/>
        <end position="77"/>
    </location>
</feature>
<evidence type="ECO:0000313" key="3">
    <source>
        <dbReference type="EMBL" id="KAI5426020.1"/>
    </source>
</evidence>
<dbReference type="EMBL" id="JAMSHJ010000003">
    <property type="protein sequence ID" value="KAI5426020.1"/>
    <property type="molecule type" value="Genomic_DNA"/>
</dbReference>
<protein>
    <recommendedName>
        <fullName evidence="2">DUF7086 domain-containing protein</fullName>
    </recommendedName>
</protein>
<dbReference type="AlphaFoldDB" id="A0A9D5B0Z5"/>
<comment type="caution">
    <text evidence="3">The sequence shown here is derived from an EMBL/GenBank/DDBJ whole genome shotgun (WGS) entry which is preliminary data.</text>
</comment>
<dbReference type="Proteomes" id="UP001058974">
    <property type="component" value="Chromosome 3"/>
</dbReference>